<name>M5RUP7_9BACT</name>
<organism evidence="1 2">
    <name type="scientific">Rhodopirellula maiorica SM1</name>
    <dbReference type="NCBI Taxonomy" id="1265738"/>
    <lineage>
        <taxon>Bacteria</taxon>
        <taxon>Pseudomonadati</taxon>
        <taxon>Planctomycetota</taxon>
        <taxon>Planctomycetia</taxon>
        <taxon>Pirellulales</taxon>
        <taxon>Pirellulaceae</taxon>
        <taxon>Novipirellula</taxon>
    </lineage>
</organism>
<dbReference type="OrthoDB" id="9883753at2"/>
<dbReference type="AlphaFoldDB" id="M5RUP7"/>
<keyword evidence="2" id="KW-1185">Reference proteome</keyword>
<accession>M5RUP7</accession>
<proteinExistence type="predicted"/>
<comment type="caution">
    <text evidence="1">The sequence shown here is derived from an EMBL/GenBank/DDBJ whole genome shotgun (WGS) entry which is preliminary data.</text>
</comment>
<evidence type="ECO:0000313" key="1">
    <source>
        <dbReference type="EMBL" id="EMI19117.1"/>
    </source>
</evidence>
<dbReference type="PATRIC" id="fig|1265738.3.peg.3951"/>
<sequence length="192" mass="21109">MRFQFSIRTALVAIALLAPLCLYVAACLKKRPDFVLPTQAEYAAKLKEWETQSVSRGTATVPTKKTASQHAQDLVANFPPLGIEHWEATAKHVESGMHEWALYRHLPSANIGISFLRPGKNTQVLVYAVDSEFAALCEVTVEGGTGPSSLTRVVKFHGFAKHNLACDEWGSLCAKDMTFNDDDDASLVFVNK</sequence>
<dbReference type="RefSeq" id="WP_008699378.1">
    <property type="nucleotide sequence ID" value="NZ_ANOG01000569.1"/>
</dbReference>
<dbReference type="Proteomes" id="UP000011991">
    <property type="component" value="Unassembled WGS sequence"/>
</dbReference>
<reference evidence="1 2" key="1">
    <citation type="journal article" date="2013" name="Mar. Genomics">
        <title>Expression of sulfatases in Rhodopirellula baltica and the diversity of sulfatases in the genus Rhodopirellula.</title>
        <authorList>
            <person name="Wegner C.E."/>
            <person name="Richter-Heitmann T."/>
            <person name="Klindworth A."/>
            <person name="Klockow C."/>
            <person name="Richter M."/>
            <person name="Achstetter T."/>
            <person name="Glockner F.O."/>
            <person name="Harder J."/>
        </authorList>
    </citation>
    <scope>NUCLEOTIDE SEQUENCE [LARGE SCALE GENOMIC DNA]</scope>
    <source>
        <strain evidence="1 2">SM1</strain>
    </source>
</reference>
<dbReference type="EMBL" id="ANOG01000569">
    <property type="protein sequence ID" value="EMI19117.1"/>
    <property type="molecule type" value="Genomic_DNA"/>
</dbReference>
<gene>
    <name evidence="1" type="ORF">RMSM_03950</name>
</gene>
<evidence type="ECO:0000313" key="2">
    <source>
        <dbReference type="Proteomes" id="UP000011991"/>
    </source>
</evidence>
<protein>
    <submittedName>
        <fullName evidence="1">Secreted protein</fullName>
    </submittedName>
</protein>